<comment type="subcellular location">
    <subcellularLocation>
        <location evidence="1">Cell membrane</location>
        <topology evidence="1">Multi-pass membrane protein</topology>
    </subcellularLocation>
</comment>
<keyword evidence="2" id="KW-1003">Cell membrane</keyword>
<feature type="domain" description="ABC3 transporter permease C-terminal" evidence="7">
    <location>
        <begin position="245"/>
        <end position="365"/>
    </location>
</feature>
<feature type="transmembrane region" description="Helical" evidence="6">
    <location>
        <begin position="656"/>
        <end position="680"/>
    </location>
</feature>
<evidence type="ECO:0000259" key="7">
    <source>
        <dbReference type="Pfam" id="PF02687"/>
    </source>
</evidence>
<keyword evidence="4 6" id="KW-1133">Transmembrane helix</keyword>
<dbReference type="AlphaFoldDB" id="A0A1D2YWD7"/>
<dbReference type="EMBL" id="MIJF01000011">
    <property type="protein sequence ID" value="OEF99967.1"/>
    <property type="molecule type" value="Genomic_DNA"/>
</dbReference>
<feature type="transmembrane region" description="Helical" evidence="6">
    <location>
        <begin position="409"/>
        <end position="428"/>
    </location>
</feature>
<gene>
    <name evidence="8" type="ORF">BHF71_07160</name>
</gene>
<feature type="transmembrane region" description="Helical" evidence="6">
    <location>
        <begin position="611"/>
        <end position="636"/>
    </location>
</feature>
<keyword evidence="3 6" id="KW-0812">Transmembrane</keyword>
<dbReference type="PANTHER" id="PTHR30287:SF1">
    <property type="entry name" value="INNER MEMBRANE PROTEIN"/>
    <property type="match status" value="1"/>
</dbReference>
<evidence type="ECO:0000256" key="1">
    <source>
        <dbReference type="ARBA" id="ARBA00004651"/>
    </source>
</evidence>
<dbReference type="InterPro" id="IPR038766">
    <property type="entry name" value="Membrane_comp_ABC_pdt"/>
</dbReference>
<protein>
    <recommendedName>
        <fullName evidence="7">ABC3 transporter permease C-terminal domain-containing protein</fullName>
    </recommendedName>
</protein>
<dbReference type="PANTHER" id="PTHR30287">
    <property type="entry name" value="MEMBRANE COMPONENT OF PREDICTED ABC SUPERFAMILY METABOLITE UPTAKE TRANSPORTER"/>
    <property type="match status" value="1"/>
</dbReference>
<comment type="caution">
    <text evidence="8">The sequence shown here is derived from an EMBL/GenBank/DDBJ whole genome shotgun (WGS) entry which is preliminary data.</text>
</comment>
<feature type="transmembrane region" description="Helical" evidence="6">
    <location>
        <begin position="337"/>
        <end position="361"/>
    </location>
</feature>
<feature type="transmembrane region" description="Helical" evidence="6">
    <location>
        <begin position="291"/>
        <end position="317"/>
    </location>
</feature>
<organism evidence="8 9">
    <name type="scientific">Vulcanibacillus modesticaldus</name>
    <dbReference type="NCBI Taxonomy" id="337097"/>
    <lineage>
        <taxon>Bacteria</taxon>
        <taxon>Bacillati</taxon>
        <taxon>Bacillota</taxon>
        <taxon>Bacilli</taxon>
        <taxon>Bacillales</taxon>
        <taxon>Bacillaceae</taxon>
        <taxon>Vulcanibacillus</taxon>
    </lineage>
</organism>
<reference evidence="8 9" key="1">
    <citation type="submission" date="2016-09" db="EMBL/GenBank/DDBJ databases">
        <title>Draft genome sequence for the type strain of Vulcanibacillus modesticaldus BR, a strictly anaerobic, moderately thermophilic, and nitrate-reducing bacterium from deep sea-hydrothermal vents of the Mid-Atlantic Ridge.</title>
        <authorList>
            <person name="Abin C.A."/>
            <person name="Hollibaugh J.T."/>
        </authorList>
    </citation>
    <scope>NUCLEOTIDE SEQUENCE [LARGE SCALE GENOMIC DNA]</scope>
    <source>
        <strain evidence="8 9">BR</strain>
    </source>
</reference>
<evidence type="ECO:0000313" key="9">
    <source>
        <dbReference type="Proteomes" id="UP000243739"/>
    </source>
</evidence>
<evidence type="ECO:0000256" key="5">
    <source>
        <dbReference type="ARBA" id="ARBA00023136"/>
    </source>
</evidence>
<feature type="transmembrane region" description="Helical" evidence="6">
    <location>
        <begin position="705"/>
        <end position="724"/>
    </location>
</feature>
<dbReference type="STRING" id="337097.BHF71_07160"/>
<feature type="transmembrane region" description="Helical" evidence="6">
    <location>
        <begin position="245"/>
        <end position="266"/>
    </location>
</feature>
<accession>A0A1D2YWD7</accession>
<proteinExistence type="predicted"/>
<feature type="domain" description="ABC3 transporter permease C-terminal" evidence="7">
    <location>
        <begin position="615"/>
        <end position="724"/>
    </location>
</feature>
<dbReference type="GO" id="GO:0005886">
    <property type="term" value="C:plasma membrane"/>
    <property type="evidence" value="ECO:0007669"/>
    <property type="project" value="UniProtKB-SubCell"/>
</dbReference>
<keyword evidence="5 6" id="KW-0472">Membrane</keyword>
<evidence type="ECO:0000313" key="8">
    <source>
        <dbReference type="EMBL" id="OEF99967.1"/>
    </source>
</evidence>
<dbReference type="Pfam" id="PF02687">
    <property type="entry name" value="FtsX"/>
    <property type="match status" value="2"/>
</dbReference>
<name>A0A1D2YWD7_9BACI</name>
<feature type="transmembrane region" description="Helical" evidence="6">
    <location>
        <begin position="21"/>
        <end position="42"/>
    </location>
</feature>
<dbReference type="RefSeq" id="WP_069656196.1">
    <property type="nucleotide sequence ID" value="NZ_MIJF01000011.1"/>
</dbReference>
<evidence type="ECO:0000256" key="2">
    <source>
        <dbReference type="ARBA" id="ARBA00022475"/>
    </source>
</evidence>
<keyword evidence="9" id="KW-1185">Reference proteome</keyword>
<dbReference type="Proteomes" id="UP000243739">
    <property type="component" value="Unassembled WGS sequence"/>
</dbReference>
<evidence type="ECO:0000256" key="4">
    <source>
        <dbReference type="ARBA" id="ARBA00022989"/>
    </source>
</evidence>
<evidence type="ECO:0000256" key="6">
    <source>
        <dbReference type="SAM" id="Phobius"/>
    </source>
</evidence>
<dbReference type="InterPro" id="IPR003838">
    <property type="entry name" value="ABC3_permease_C"/>
</dbReference>
<evidence type="ECO:0000256" key="3">
    <source>
        <dbReference type="ARBA" id="ARBA00022692"/>
    </source>
</evidence>
<sequence>MVLHKKITRTLLEHKAQYIGSILLIIISSLLFTALNISGVNIQDNLAVFRVNNVVEDASFITQNKIDNVAELEEKFQLILEERKQYDYKFDEQATLRILSETKKVDKYAVVKGHLLQKSREILIDQAFAKAHDLDINDELMLENNLFTIVGFMSTPDYIYPLKSVSDMLKNPETFGVAVIAKNDFSKFQNGLTFYSVKFLDSNKSQFKNYLTRNNIIINWLDKEDNNRITFVDGDVNSAIQMGRILPVAILILTILLVSIILWRLLKTEYTEIGTLYTLGYRKKEILNHYLSYPLIISLVGGIIGTIIGLLLVKPMIELFAAFYNLPVITTKFELTYVVLSLFLPLAFLIPSTIFIINRILKKPPLELMRGGGNKVKINFIERRLHLNRFRFSTKFKIREIVRNIPRTILMVAGIAFATMLLLVGFATKDSMDYLIEKNYKDIYQYNYDYIFNTMQFSDDIGGEKLNLAPYTSQEFKNGEKTFVIYGIEKDASLITFTDQNGNKLSLDQTIITKSLADKMKLKVGDRISVENKLNEKKFSITINKIADSYLADVIYMPLDEFNKLNDLPKGSFVEVISKEWLNIDESILLSYTSKEDIINSYNILIKPLRYMIGVIGFTAFIIGLIVIYVVTSLVIEENKKNISLLKILGYQQRELYSLILNSNTILVIIGFLISIPLLFVSLEQYFNAITAEMNFSFPVKLDEINMVIGFVVIILTYQISKFLNKGKINKISMVDTLKSKAE</sequence>